<dbReference type="SMART" id="SM00855">
    <property type="entry name" value="PGAM"/>
    <property type="match status" value="1"/>
</dbReference>
<dbReference type="AlphaFoldDB" id="A0A1P8Q6C8"/>
<dbReference type="PANTHER" id="PTHR48100:SF5">
    <property type="entry name" value="HISTIDINE PHOSPHATASE FAMILY PROTEIN"/>
    <property type="match status" value="1"/>
</dbReference>
<dbReference type="GO" id="GO:0016791">
    <property type="term" value="F:phosphatase activity"/>
    <property type="evidence" value="ECO:0007669"/>
    <property type="project" value="TreeGrafter"/>
</dbReference>
<dbReference type="SUPFAM" id="SSF53254">
    <property type="entry name" value="Phosphoglycerate mutase-like"/>
    <property type="match status" value="1"/>
</dbReference>
<dbReference type="EMBL" id="CP019323">
    <property type="protein sequence ID" value="APX73407.1"/>
    <property type="molecule type" value="Genomic_DNA"/>
</dbReference>
<dbReference type="Pfam" id="PF00300">
    <property type="entry name" value="His_Phos_1"/>
    <property type="match status" value="1"/>
</dbReference>
<evidence type="ECO:0000313" key="2">
    <source>
        <dbReference type="EMBL" id="APX73407.1"/>
    </source>
</evidence>
<reference evidence="3" key="1">
    <citation type="submission" date="2016-12" db="EMBL/GenBank/DDBJ databases">
        <authorList>
            <person name="Jung M.Y."/>
            <person name="Lee S.H."/>
        </authorList>
    </citation>
    <scope>NUCLEOTIDE SEQUENCE [LARGE SCALE GENOMIC DNA]</scope>
    <source>
        <strain evidence="3">WiKim39</strain>
    </source>
</reference>
<name>A0A1P8Q6C8_9LACO</name>
<dbReference type="GO" id="GO:0005737">
    <property type="term" value="C:cytoplasm"/>
    <property type="evidence" value="ECO:0007669"/>
    <property type="project" value="TreeGrafter"/>
</dbReference>
<gene>
    <name evidence="2" type="ORF">BTM29_10800</name>
</gene>
<proteinExistence type="predicted"/>
<dbReference type="PANTHER" id="PTHR48100">
    <property type="entry name" value="BROAD-SPECIFICITY PHOSPHATASE YOR283W-RELATED"/>
    <property type="match status" value="1"/>
</dbReference>
<dbReference type="RefSeq" id="WP_076618927.1">
    <property type="nucleotide sequence ID" value="NZ_CP019323.1"/>
</dbReference>
<evidence type="ECO:0000256" key="1">
    <source>
        <dbReference type="PIRSR" id="PIRSR613078-2"/>
    </source>
</evidence>
<dbReference type="KEGG" id="lalw:BTM29_10800"/>
<protein>
    <submittedName>
        <fullName evidence="2">Histidine phosphatase family protein</fullName>
    </submittedName>
</protein>
<accession>A0A1P8Q6C8</accession>
<feature type="binding site" evidence="1">
    <location>
        <position position="54"/>
    </location>
    <ligand>
        <name>substrate</name>
    </ligand>
</feature>
<dbReference type="InterPro" id="IPR050275">
    <property type="entry name" value="PGM_Phosphatase"/>
</dbReference>
<organism evidence="2 3">
    <name type="scientific">Companilactobacillus allii</name>
    <dbReference type="NCBI Taxonomy" id="1847728"/>
    <lineage>
        <taxon>Bacteria</taxon>
        <taxon>Bacillati</taxon>
        <taxon>Bacillota</taxon>
        <taxon>Bacilli</taxon>
        <taxon>Lactobacillales</taxon>
        <taxon>Lactobacillaceae</taxon>
        <taxon>Companilactobacillus</taxon>
    </lineage>
</organism>
<sequence>MRHGQTLFNVRRKIQGWCDSPLTETGIKQAKLAGKYFKDNNINFNEAYCSTAERASDTLELVTKLPYKRLKGLREFGFGAFESESEDLNPQFDPYKHYGDFFVQYGGEDSTAGEERFNSTVDHIMDNSKNNDNILIVAHAGVITAFSSKWYDPVKLHSDGFTNCSILKFTYDSDKYHFKELINPTVK</sequence>
<dbReference type="InterPro" id="IPR013078">
    <property type="entry name" value="His_Pase_superF_clade-1"/>
</dbReference>
<dbReference type="Gene3D" id="3.40.50.1240">
    <property type="entry name" value="Phosphoglycerate mutase-like"/>
    <property type="match status" value="1"/>
</dbReference>
<dbReference type="CDD" id="cd07067">
    <property type="entry name" value="HP_PGM_like"/>
    <property type="match status" value="1"/>
</dbReference>
<feature type="binding site" evidence="1">
    <location>
        <begin position="2"/>
        <end position="9"/>
    </location>
    <ligand>
        <name>substrate</name>
    </ligand>
</feature>
<dbReference type="InterPro" id="IPR029033">
    <property type="entry name" value="His_PPase_superfam"/>
</dbReference>
<dbReference type="Proteomes" id="UP000187499">
    <property type="component" value="Chromosome"/>
</dbReference>
<dbReference type="STRING" id="1847728.BTM29_10800"/>
<evidence type="ECO:0000313" key="3">
    <source>
        <dbReference type="Proteomes" id="UP000187499"/>
    </source>
</evidence>
<keyword evidence="3" id="KW-1185">Reference proteome</keyword>